<evidence type="ECO:0000256" key="1">
    <source>
        <dbReference type="SAM" id="MobiDB-lite"/>
    </source>
</evidence>
<sequence length="331" mass="38372">METEKQFIQTILGQPCPRPPFEVCHKISQLKDLYEGGSTYKSDWRRTSPTTSIHESSSSNSLGGFQPAPIKKPMFRNAVSEPTTPATGGKYQSKFKNSTQPVNDKILNNIILSKLNKFSDKTYIEIRDFLYQILGSGEPDLQEMVRDFMKLVFRKAATEEIFCHLYAKLLCELSSRYSVILQEMKSLHSNYINIFDNVQKSEKTDYDTFVEDQKDKRYRHGYSQFLAELCALQILDLDFLKMIFTRILQNMDEYGKIDGNKTLVEEYSDCLVCMAKVLKKKKEAFFVNARKTLYETNSPMIQTIMTNRENYVSLSPKARFMLMDIVDILKE</sequence>
<dbReference type="AlphaFoldDB" id="A0A6C0DCZ0"/>
<name>A0A6C0DCZ0_9ZZZZ</name>
<accession>A0A6C0DCZ0</accession>
<dbReference type="SUPFAM" id="SSF48371">
    <property type="entry name" value="ARM repeat"/>
    <property type="match status" value="1"/>
</dbReference>
<evidence type="ECO:0008006" key="3">
    <source>
        <dbReference type="Google" id="ProtNLM"/>
    </source>
</evidence>
<evidence type="ECO:0000313" key="2">
    <source>
        <dbReference type="EMBL" id="QHT14210.1"/>
    </source>
</evidence>
<proteinExistence type="predicted"/>
<dbReference type="InterPro" id="IPR016024">
    <property type="entry name" value="ARM-type_fold"/>
</dbReference>
<dbReference type="EMBL" id="MN739580">
    <property type="protein sequence ID" value="QHT14210.1"/>
    <property type="molecule type" value="Genomic_DNA"/>
</dbReference>
<protein>
    <recommendedName>
        <fullName evidence="3">MIF4G domain-containing protein</fullName>
    </recommendedName>
</protein>
<reference evidence="2" key="1">
    <citation type="journal article" date="2020" name="Nature">
        <title>Giant virus diversity and host interactions through global metagenomics.</title>
        <authorList>
            <person name="Schulz F."/>
            <person name="Roux S."/>
            <person name="Paez-Espino D."/>
            <person name="Jungbluth S."/>
            <person name="Walsh D.A."/>
            <person name="Denef V.J."/>
            <person name="McMahon K.D."/>
            <person name="Konstantinidis K.T."/>
            <person name="Eloe-Fadrosh E.A."/>
            <person name="Kyrpides N.C."/>
            <person name="Woyke T."/>
        </authorList>
    </citation>
    <scope>NUCLEOTIDE SEQUENCE</scope>
    <source>
        <strain evidence="2">GVMAG-M-3300023174-137</strain>
    </source>
</reference>
<feature type="compositionally biased region" description="Low complexity" evidence="1">
    <location>
        <begin position="47"/>
        <end position="61"/>
    </location>
</feature>
<organism evidence="2">
    <name type="scientific">viral metagenome</name>
    <dbReference type="NCBI Taxonomy" id="1070528"/>
    <lineage>
        <taxon>unclassified sequences</taxon>
        <taxon>metagenomes</taxon>
        <taxon>organismal metagenomes</taxon>
    </lineage>
</organism>
<dbReference type="Gene3D" id="1.25.40.180">
    <property type="match status" value="1"/>
</dbReference>
<feature type="region of interest" description="Disordered" evidence="1">
    <location>
        <begin position="44"/>
        <end position="66"/>
    </location>
</feature>